<proteinExistence type="predicted"/>
<dbReference type="InterPro" id="IPR057695">
    <property type="entry name" value="DUF7935"/>
</dbReference>
<dbReference type="EMBL" id="REFH01000009">
    <property type="protein sequence ID" value="RMA75754.1"/>
    <property type="molecule type" value="Genomic_DNA"/>
</dbReference>
<evidence type="ECO:0000313" key="3">
    <source>
        <dbReference type="Proteomes" id="UP000280368"/>
    </source>
</evidence>
<keyword evidence="1" id="KW-0812">Transmembrane</keyword>
<sequence length="173" mass="19923">MDSTRIIEILAYSIPSLITGGVAYFLFISYFKDQQNTRKWLLQKDTLPAILPLRLQAYERITLLMERINPSQMMVRINPLSNDKVDYQNLVIAQIDQEFEHNLSQQIYVSEECWSIIMTAKNATIQMIRLATQNDKVTDADSLRAYVVSDFIEKPTPSSAALSFIKNEVGQLW</sequence>
<dbReference type="AlphaFoldDB" id="A0A3L9ZTV9"/>
<keyword evidence="1" id="KW-0472">Membrane</keyword>
<feature type="transmembrane region" description="Helical" evidence="1">
    <location>
        <begin position="6"/>
        <end position="31"/>
    </location>
</feature>
<name>A0A3L9ZTV9_9FLAO</name>
<dbReference type="Proteomes" id="UP000280368">
    <property type="component" value="Unassembled WGS sequence"/>
</dbReference>
<organism evidence="2 3">
    <name type="scientific">Flavobacterium weaverense</name>
    <dbReference type="NCBI Taxonomy" id="271156"/>
    <lineage>
        <taxon>Bacteria</taxon>
        <taxon>Pseudomonadati</taxon>
        <taxon>Bacteroidota</taxon>
        <taxon>Flavobacteriia</taxon>
        <taxon>Flavobacteriales</taxon>
        <taxon>Flavobacteriaceae</taxon>
        <taxon>Flavobacterium</taxon>
    </lineage>
</organism>
<keyword evidence="3" id="KW-1185">Reference proteome</keyword>
<keyword evidence="1" id="KW-1133">Transmembrane helix</keyword>
<dbReference type="OrthoDB" id="1493032at2"/>
<evidence type="ECO:0000313" key="2">
    <source>
        <dbReference type="EMBL" id="RMA75754.1"/>
    </source>
</evidence>
<dbReference type="Pfam" id="PF25589">
    <property type="entry name" value="DUF7935"/>
    <property type="match status" value="1"/>
</dbReference>
<protein>
    <submittedName>
        <fullName evidence="2">Uncharacterized protein</fullName>
    </submittedName>
</protein>
<reference evidence="2 3" key="1">
    <citation type="submission" date="2018-10" db="EMBL/GenBank/DDBJ databases">
        <title>Genomic Encyclopedia of Archaeal and Bacterial Type Strains, Phase II (KMG-II): from individual species to whole genera.</title>
        <authorList>
            <person name="Goeker M."/>
        </authorList>
    </citation>
    <scope>NUCLEOTIDE SEQUENCE [LARGE SCALE GENOMIC DNA]</scope>
    <source>
        <strain evidence="2 3">DSM 19727</strain>
    </source>
</reference>
<gene>
    <name evidence="2" type="ORF">BC961_1448</name>
</gene>
<evidence type="ECO:0000256" key="1">
    <source>
        <dbReference type="SAM" id="Phobius"/>
    </source>
</evidence>
<dbReference type="RefSeq" id="WP_121925154.1">
    <property type="nucleotide sequence ID" value="NZ_CBCSGA010000008.1"/>
</dbReference>
<accession>A0A3L9ZTV9</accession>
<comment type="caution">
    <text evidence="2">The sequence shown here is derived from an EMBL/GenBank/DDBJ whole genome shotgun (WGS) entry which is preliminary data.</text>
</comment>